<protein>
    <submittedName>
        <fullName evidence="2">Uncharacterized protein</fullName>
    </submittedName>
</protein>
<dbReference type="Proteomes" id="UP000663828">
    <property type="component" value="Unassembled WGS sequence"/>
</dbReference>
<dbReference type="AlphaFoldDB" id="A0A814N3I9"/>
<feature type="transmembrane region" description="Helical" evidence="1">
    <location>
        <begin position="92"/>
        <end position="113"/>
    </location>
</feature>
<accession>A0A814N3I9</accession>
<comment type="caution">
    <text evidence="2">The sequence shown here is derived from an EMBL/GenBank/DDBJ whole genome shotgun (WGS) entry which is preliminary data.</text>
</comment>
<proteinExistence type="predicted"/>
<evidence type="ECO:0000313" key="2">
    <source>
        <dbReference type="EMBL" id="CAF1087863.1"/>
    </source>
</evidence>
<sequence length="255" mass="27233">MSTASDNLSIVWTEKSFSSSSDTNSCSATGNSTTKERLSSSKRTRYILLIMIAIVVLMIVAIVVAALSFLYMNEVSKTEPTVVGNDNLTGINSFYLFSVVDFNTLLTFSVSAYTRAPIIYEVGEGGASGHSPCTSYTVIDDPLRNVASPSIGGTCDTGPFFNTSIGGRWTRFVGTGGTMIPVTSVGTQHCGAYLTTWINGTLPTTSNVIVNSTVCTDGIAVPCLGQLPVSLIKCNTFYVYFLSPLPYCNARYCTV</sequence>
<feature type="transmembrane region" description="Helical" evidence="1">
    <location>
        <begin position="46"/>
        <end position="72"/>
    </location>
</feature>
<gene>
    <name evidence="2" type="ORF">XAT740_LOCUS17674</name>
</gene>
<name>A0A814N3I9_ADIRI</name>
<evidence type="ECO:0000256" key="1">
    <source>
        <dbReference type="SAM" id="Phobius"/>
    </source>
</evidence>
<dbReference type="EMBL" id="CAJNOR010001159">
    <property type="protein sequence ID" value="CAF1087863.1"/>
    <property type="molecule type" value="Genomic_DNA"/>
</dbReference>
<organism evidence="2 3">
    <name type="scientific">Adineta ricciae</name>
    <name type="common">Rotifer</name>
    <dbReference type="NCBI Taxonomy" id="249248"/>
    <lineage>
        <taxon>Eukaryota</taxon>
        <taxon>Metazoa</taxon>
        <taxon>Spiralia</taxon>
        <taxon>Gnathifera</taxon>
        <taxon>Rotifera</taxon>
        <taxon>Eurotatoria</taxon>
        <taxon>Bdelloidea</taxon>
        <taxon>Adinetida</taxon>
        <taxon>Adinetidae</taxon>
        <taxon>Adineta</taxon>
    </lineage>
</organism>
<keyword evidence="3" id="KW-1185">Reference proteome</keyword>
<reference evidence="2" key="1">
    <citation type="submission" date="2021-02" db="EMBL/GenBank/DDBJ databases">
        <authorList>
            <person name="Nowell W R."/>
        </authorList>
    </citation>
    <scope>NUCLEOTIDE SEQUENCE</scope>
</reference>
<keyword evidence="1" id="KW-1133">Transmembrane helix</keyword>
<keyword evidence="1" id="KW-0812">Transmembrane</keyword>
<keyword evidence="1" id="KW-0472">Membrane</keyword>
<evidence type="ECO:0000313" key="3">
    <source>
        <dbReference type="Proteomes" id="UP000663828"/>
    </source>
</evidence>